<name>A0A8T0FUK8_ARGBR</name>
<reference evidence="1" key="2">
    <citation type="submission" date="2020-06" db="EMBL/GenBank/DDBJ databases">
        <authorList>
            <person name="Sheffer M."/>
        </authorList>
    </citation>
    <scope>NUCLEOTIDE SEQUENCE</scope>
</reference>
<organism evidence="1 2">
    <name type="scientific">Argiope bruennichi</name>
    <name type="common">Wasp spider</name>
    <name type="synonym">Aranea bruennichi</name>
    <dbReference type="NCBI Taxonomy" id="94029"/>
    <lineage>
        <taxon>Eukaryota</taxon>
        <taxon>Metazoa</taxon>
        <taxon>Ecdysozoa</taxon>
        <taxon>Arthropoda</taxon>
        <taxon>Chelicerata</taxon>
        <taxon>Arachnida</taxon>
        <taxon>Araneae</taxon>
        <taxon>Araneomorphae</taxon>
        <taxon>Entelegynae</taxon>
        <taxon>Araneoidea</taxon>
        <taxon>Araneidae</taxon>
        <taxon>Argiope</taxon>
    </lineage>
</organism>
<gene>
    <name evidence="1" type="ORF">HNY73_002360</name>
</gene>
<evidence type="ECO:0000313" key="1">
    <source>
        <dbReference type="EMBL" id="KAF8794372.1"/>
    </source>
</evidence>
<reference evidence="1" key="1">
    <citation type="journal article" date="2020" name="bioRxiv">
        <title>Chromosome-level reference genome of the European wasp spider Argiope bruennichi: a resource for studies on range expansion and evolutionary adaptation.</title>
        <authorList>
            <person name="Sheffer M.M."/>
            <person name="Hoppe A."/>
            <person name="Krehenwinkel H."/>
            <person name="Uhl G."/>
            <person name="Kuss A.W."/>
            <person name="Jensen L."/>
            <person name="Jensen C."/>
            <person name="Gillespie R.G."/>
            <person name="Hoff K.J."/>
            <person name="Prost S."/>
        </authorList>
    </citation>
    <scope>NUCLEOTIDE SEQUENCE</scope>
</reference>
<accession>A0A8T0FUK8</accession>
<evidence type="ECO:0000313" key="2">
    <source>
        <dbReference type="Proteomes" id="UP000807504"/>
    </source>
</evidence>
<comment type="caution">
    <text evidence="1">The sequence shown here is derived from an EMBL/GenBank/DDBJ whole genome shotgun (WGS) entry which is preliminary data.</text>
</comment>
<sequence length="101" mass="11482">MQAIYFASSYLYRIFCGLQEQQGNNSHGETIDSICTRCVTLFQQLEKHFGRVRSLDTLLTRDSSPWAHTSGEISFSYPSPISPSLVGCMQTFNRYVLCFVV</sequence>
<dbReference type="Proteomes" id="UP000807504">
    <property type="component" value="Unassembled WGS sequence"/>
</dbReference>
<keyword evidence="2" id="KW-1185">Reference proteome</keyword>
<dbReference type="AlphaFoldDB" id="A0A8T0FUK8"/>
<dbReference type="EMBL" id="JABXBU010000002">
    <property type="protein sequence ID" value="KAF8794372.1"/>
    <property type="molecule type" value="Genomic_DNA"/>
</dbReference>
<proteinExistence type="predicted"/>
<protein>
    <submittedName>
        <fullName evidence="1">Uncharacterized protein</fullName>
    </submittedName>
</protein>